<evidence type="ECO:0000259" key="1">
    <source>
        <dbReference type="SMART" id="SM00867"/>
    </source>
</evidence>
<dbReference type="PROSITE" id="PS51257">
    <property type="entry name" value="PROKAR_LIPOPROTEIN"/>
    <property type="match status" value="1"/>
</dbReference>
<reference evidence="3" key="1">
    <citation type="journal article" date="2019" name="Int. J. Syst. Evol. Microbiol.">
        <title>The Global Catalogue of Microorganisms (GCM) 10K type strain sequencing project: providing services to taxonomists for standard genome sequencing and annotation.</title>
        <authorList>
            <consortium name="The Broad Institute Genomics Platform"/>
            <consortium name="The Broad Institute Genome Sequencing Center for Infectious Disease"/>
            <person name="Wu L."/>
            <person name="Ma J."/>
        </authorList>
    </citation>
    <scope>NUCLEOTIDE SEQUENCE [LARGE SCALE GENOMIC DNA]</scope>
    <source>
        <strain evidence="3">CCUG 61484</strain>
    </source>
</reference>
<evidence type="ECO:0000313" key="3">
    <source>
        <dbReference type="Proteomes" id="UP001597010"/>
    </source>
</evidence>
<name>A0ABW3ANW8_9SPHI</name>
<dbReference type="Pfam" id="PF04264">
    <property type="entry name" value="YceI"/>
    <property type="match status" value="1"/>
</dbReference>
<dbReference type="EMBL" id="JBHTHZ010000002">
    <property type="protein sequence ID" value="MFD0792723.1"/>
    <property type="molecule type" value="Genomic_DNA"/>
</dbReference>
<sequence>MKKLLSIAMAASMLAACQKSNDTISTTYTVNDAVSKAEWKGSAPDHFHVGSFKVTGSLTATDSGKLQTGDFIIPISSIQDYDLPDPVRQTLLADLRDNFFKIALHPDAKFHLTGTAPYTKADTAAIAGANTLLTGDFTMLGQTHSISFPAKVSATADSINTEAKFDINRYQWGMNNYNDSTQKLYILPTVNIRLSVKAGIKK</sequence>
<evidence type="ECO:0000313" key="2">
    <source>
        <dbReference type="EMBL" id="MFD0792723.1"/>
    </source>
</evidence>
<proteinExistence type="predicted"/>
<dbReference type="SUPFAM" id="SSF101874">
    <property type="entry name" value="YceI-like"/>
    <property type="match status" value="1"/>
</dbReference>
<dbReference type="Proteomes" id="UP001597010">
    <property type="component" value="Unassembled WGS sequence"/>
</dbReference>
<dbReference type="InterPro" id="IPR036761">
    <property type="entry name" value="TTHA0802/YceI-like_sf"/>
</dbReference>
<gene>
    <name evidence="2" type="ORF">ACFQZX_03785</name>
</gene>
<dbReference type="RefSeq" id="WP_377111447.1">
    <property type="nucleotide sequence ID" value="NZ_JBHTHZ010000002.1"/>
</dbReference>
<organism evidence="2 3">
    <name type="scientific">Mucilaginibacter litoreus</name>
    <dbReference type="NCBI Taxonomy" id="1048221"/>
    <lineage>
        <taxon>Bacteria</taxon>
        <taxon>Pseudomonadati</taxon>
        <taxon>Bacteroidota</taxon>
        <taxon>Sphingobacteriia</taxon>
        <taxon>Sphingobacteriales</taxon>
        <taxon>Sphingobacteriaceae</taxon>
        <taxon>Mucilaginibacter</taxon>
    </lineage>
</organism>
<dbReference type="Gene3D" id="2.40.128.110">
    <property type="entry name" value="Lipid/polyisoprenoid-binding, YceI-like"/>
    <property type="match status" value="1"/>
</dbReference>
<dbReference type="SMART" id="SM00867">
    <property type="entry name" value="YceI"/>
    <property type="match status" value="1"/>
</dbReference>
<feature type="domain" description="Lipid/polyisoprenoid-binding YceI-like" evidence="1">
    <location>
        <begin position="27"/>
        <end position="199"/>
    </location>
</feature>
<keyword evidence="3" id="KW-1185">Reference proteome</keyword>
<dbReference type="InterPro" id="IPR007372">
    <property type="entry name" value="Lipid/polyisoprenoid-bd_YceI"/>
</dbReference>
<protein>
    <submittedName>
        <fullName evidence="2">YceI family protein</fullName>
    </submittedName>
</protein>
<accession>A0ABW3ANW8</accession>
<comment type="caution">
    <text evidence="2">The sequence shown here is derived from an EMBL/GenBank/DDBJ whole genome shotgun (WGS) entry which is preliminary data.</text>
</comment>
<dbReference type="PANTHER" id="PTHR34406:SF1">
    <property type="entry name" value="PROTEIN YCEI"/>
    <property type="match status" value="1"/>
</dbReference>
<dbReference type="PANTHER" id="PTHR34406">
    <property type="entry name" value="PROTEIN YCEI"/>
    <property type="match status" value="1"/>
</dbReference>